<keyword evidence="3" id="KW-1185">Reference proteome</keyword>
<dbReference type="AlphaFoldDB" id="A0A0A2LRU1"/>
<evidence type="ECO:0000256" key="1">
    <source>
        <dbReference type="SAM" id="Phobius"/>
    </source>
</evidence>
<dbReference type="RefSeq" id="WP_035132611.1">
    <property type="nucleotide sequence ID" value="NZ_JRLV01000006.1"/>
</dbReference>
<evidence type="ECO:0000313" key="3">
    <source>
        <dbReference type="Proteomes" id="UP000030129"/>
    </source>
</evidence>
<dbReference type="EMBL" id="JRLV01000006">
    <property type="protein sequence ID" value="KGO82046.1"/>
    <property type="molecule type" value="Genomic_DNA"/>
</dbReference>
<proteinExistence type="predicted"/>
<protein>
    <submittedName>
        <fullName evidence="2">Uncharacterized protein</fullName>
    </submittedName>
</protein>
<name>A0A0A2LRU1_9FLAO</name>
<feature type="transmembrane region" description="Helical" evidence="1">
    <location>
        <begin position="12"/>
        <end position="31"/>
    </location>
</feature>
<evidence type="ECO:0000313" key="2">
    <source>
        <dbReference type="EMBL" id="KGO82046.1"/>
    </source>
</evidence>
<keyword evidence="1" id="KW-0812">Transmembrane</keyword>
<keyword evidence="1" id="KW-0472">Membrane</keyword>
<keyword evidence="1" id="KW-1133">Transmembrane helix</keyword>
<accession>A0A0A2LRU1</accession>
<comment type="caution">
    <text evidence="2">The sequence shown here is derived from an EMBL/GenBank/DDBJ whole genome shotgun (WGS) entry which is preliminary data.</text>
</comment>
<dbReference type="STRING" id="1406840.Q763_07230"/>
<reference evidence="2 3" key="1">
    <citation type="submission" date="2013-09" db="EMBL/GenBank/DDBJ databases">
        <authorList>
            <person name="Zeng Z."/>
            <person name="Chen C."/>
        </authorList>
    </citation>
    <scope>NUCLEOTIDE SEQUENCE [LARGE SCALE GENOMIC DNA]</scope>
    <source>
        <strain evidence="2 3">F44-8</strain>
    </source>
</reference>
<dbReference type="eggNOG" id="ENOG5033607">
    <property type="taxonomic scope" value="Bacteria"/>
</dbReference>
<sequence>MSHILLYFDPGTGALIVQFLVAIGASIALFYKRISLKLKSIFGKKQEEDLLGDIDIEEKSDADKK</sequence>
<gene>
    <name evidence="2" type="ORF">Q763_07230</name>
</gene>
<dbReference type="Proteomes" id="UP000030129">
    <property type="component" value="Unassembled WGS sequence"/>
</dbReference>
<organism evidence="2 3">
    <name type="scientific">Flavobacterium beibuense F44-8</name>
    <dbReference type="NCBI Taxonomy" id="1406840"/>
    <lineage>
        <taxon>Bacteria</taxon>
        <taxon>Pseudomonadati</taxon>
        <taxon>Bacteroidota</taxon>
        <taxon>Flavobacteriia</taxon>
        <taxon>Flavobacteriales</taxon>
        <taxon>Flavobacteriaceae</taxon>
        <taxon>Flavobacterium</taxon>
    </lineage>
</organism>